<dbReference type="Proteomes" id="UP000472277">
    <property type="component" value="Chromosome 33"/>
</dbReference>
<feature type="region of interest" description="Disordered" evidence="13">
    <location>
        <begin position="1518"/>
        <end position="1564"/>
    </location>
</feature>
<evidence type="ECO:0000313" key="16">
    <source>
        <dbReference type="Proteomes" id="UP000472277"/>
    </source>
</evidence>
<dbReference type="SUPFAM" id="SSF57667">
    <property type="entry name" value="beta-beta-alpha zinc fingers"/>
    <property type="match status" value="1"/>
</dbReference>
<evidence type="ECO:0000256" key="13">
    <source>
        <dbReference type="SAM" id="MobiDB-lite"/>
    </source>
</evidence>
<evidence type="ECO:0000256" key="10">
    <source>
        <dbReference type="ARBA" id="ARBA00023163"/>
    </source>
</evidence>
<keyword evidence="5" id="KW-0677">Repeat</keyword>
<feature type="region of interest" description="Disordered" evidence="13">
    <location>
        <begin position="1401"/>
        <end position="1450"/>
    </location>
</feature>
<evidence type="ECO:0000256" key="11">
    <source>
        <dbReference type="ARBA" id="ARBA00023242"/>
    </source>
</evidence>
<dbReference type="Ensembl" id="ENSSTUT00000038109.1">
    <property type="protein sequence ID" value="ENSSTUP00000036465.1"/>
    <property type="gene ID" value="ENSSTUG00000015556.1"/>
</dbReference>
<dbReference type="InterPro" id="IPR058902">
    <property type="entry name" value="zf_C2H2_ZNF292/Rlf"/>
</dbReference>
<feature type="domain" description="C2H2-type" evidence="14">
    <location>
        <begin position="734"/>
        <end position="761"/>
    </location>
</feature>
<keyword evidence="9" id="KW-0238">DNA-binding</keyword>
<reference evidence="15" key="2">
    <citation type="submission" date="2025-09" db="UniProtKB">
        <authorList>
            <consortium name="Ensembl"/>
        </authorList>
    </citation>
    <scope>IDENTIFICATION</scope>
</reference>
<dbReference type="Pfam" id="PF25580">
    <property type="entry name" value="TPR_Rlf"/>
    <property type="match status" value="1"/>
</dbReference>
<dbReference type="GeneTree" id="ENSGT00950000183034"/>
<keyword evidence="6 12" id="KW-0863">Zinc-finger</keyword>
<keyword evidence="10" id="KW-0804">Transcription</keyword>
<feature type="domain" description="C2H2-type" evidence="14">
    <location>
        <begin position="1380"/>
        <end position="1410"/>
    </location>
</feature>
<comment type="subcellular location">
    <subcellularLocation>
        <location evidence="1">Nucleus</location>
    </subcellularLocation>
</comment>
<feature type="compositionally biased region" description="Low complexity" evidence="13">
    <location>
        <begin position="1742"/>
        <end position="1755"/>
    </location>
</feature>
<evidence type="ECO:0000313" key="15">
    <source>
        <dbReference type="Ensembl" id="ENSSTUP00000036465.1"/>
    </source>
</evidence>
<keyword evidence="8" id="KW-0805">Transcription regulation</keyword>
<evidence type="ECO:0000256" key="9">
    <source>
        <dbReference type="ARBA" id="ARBA00023125"/>
    </source>
</evidence>
<dbReference type="Gene3D" id="3.30.160.60">
    <property type="entry name" value="Classic Zinc Finger"/>
    <property type="match status" value="5"/>
</dbReference>
<evidence type="ECO:0000256" key="1">
    <source>
        <dbReference type="ARBA" id="ARBA00004123"/>
    </source>
</evidence>
<dbReference type="GO" id="GO:0008270">
    <property type="term" value="F:zinc ion binding"/>
    <property type="evidence" value="ECO:0007669"/>
    <property type="project" value="UniProtKB-KW"/>
</dbReference>
<dbReference type="PROSITE" id="PS50157">
    <property type="entry name" value="ZINC_FINGER_C2H2_2"/>
    <property type="match status" value="7"/>
</dbReference>
<feature type="compositionally biased region" description="Basic and acidic residues" evidence="13">
    <location>
        <begin position="1535"/>
        <end position="1544"/>
    </location>
</feature>
<feature type="compositionally biased region" description="Basic and acidic residues" evidence="13">
    <location>
        <begin position="514"/>
        <end position="534"/>
    </location>
</feature>
<dbReference type="PROSITE" id="PS00028">
    <property type="entry name" value="ZINC_FINGER_C2H2_1"/>
    <property type="match status" value="10"/>
</dbReference>
<feature type="region of interest" description="Disordered" evidence="13">
    <location>
        <begin position="601"/>
        <end position="624"/>
    </location>
</feature>
<feature type="compositionally biased region" description="Basic and acidic residues" evidence="13">
    <location>
        <begin position="476"/>
        <end position="494"/>
    </location>
</feature>
<dbReference type="Pfam" id="PF26218">
    <property type="entry name" value="zf_C2H2_ZNF292"/>
    <property type="match status" value="1"/>
</dbReference>
<evidence type="ECO:0000256" key="12">
    <source>
        <dbReference type="PROSITE-ProRule" id="PRU00042"/>
    </source>
</evidence>
<dbReference type="OMA" id="SMFQHRY"/>
<keyword evidence="11" id="KW-0539">Nucleus</keyword>
<dbReference type="InterPro" id="IPR052251">
    <property type="entry name" value="GH-ZnFinger_Regulators"/>
</dbReference>
<reference evidence="15" key="1">
    <citation type="submission" date="2025-08" db="UniProtKB">
        <authorList>
            <consortium name="Ensembl"/>
        </authorList>
    </citation>
    <scope>IDENTIFICATION</scope>
</reference>
<comment type="similarity">
    <text evidence="2">Belongs to the krueppel C2H2-type zinc-finger protein family.</text>
</comment>
<keyword evidence="4" id="KW-0479">Metal-binding</keyword>
<feature type="domain" description="C2H2-type" evidence="14">
    <location>
        <begin position="691"/>
        <end position="722"/>
    </location>
</feature>
<feature type="region of interest" description="Disordered" evidence="13">
    <location>
        <begin position="1840"/>
        <end position="1899"/>
    </location>
</feature>
<dbReference type="OrthoDB" id="8691423at2759"/>
<feature type="region of interest" description="Disordered" evidence="13">
    <location>
        <begin position="469"/>
        <end position="541"/>
    </location>
</feature>
<evidence type="ECO:0000256" key="3">
    <source>
        <dbReference type="ARBA" id="ARBA00022553"/>
    </source>
</evidence>
<dbReference type="InterPro" id="IPR057986">
    <property type="entry name" value="TPR_Rlf/292/654"/>
</dbReference>
<organism evidence="15 16">
    <name type="scientific">Salmo trutta</name>
    <name type="common">Brown trout</name>
    <dbReference type="NCBI Taxonomy" id="8032"/>
    <lineage>
        <taxon>Eukaryota</taxon>
        <taxon>Metazoa</taxon>
        <taxon>Chordata</taxon>
        <taxon>Craniata</taxon>
        <taxon>Vertebrata</taxon>
        <taxon>Euteleostomi</taxon>
        <taxon>Actinopterygii</taxon>
        <taxon>Neopterygii</taxon>
        <taxon>Teleostei</taxon>
        <taxon>Protacanthopterygii</taxon>
        <taxon>Salmoniformes</taxon>
        <taxon>Salmonidae</taxon>
        <taxon>Salmoninae</taxon>
        <taxon>Salmo</taxon>
    </lineage>
</organism>
<dbReference type="PANTHER" id="PTHR15507">
    <property type="entry name" value="ZINC FINGER PROTEIN RLF"/>
    <property type="match status" value="1"/>
</dbReference>
<feature type="region of interest" description="Disordered" evidence="13">
    <location>
        <begin position="1299"/>
        <end position="1328"/>
    </location>
</feature>
<dbReference type="InParanoid" id="A0A673YQN4"/>
<gene>
    <name evidence="15" type="primary">rlf</name>
</gene>
<dbReference type="GO" id="GO:0003677">
    <property type="term" value="F:DNA binding"/>
    <property type="evidence" value="ECO:0007669"/>
    <property type="project" value="UniProtKB-KW"/>
</dbReference>
<feature type="compositionally biased region" description="Acidic residues" evidence="13">
    <location>
        <begin position="1545"/>
        <end position="1555"/>
    </location>
</feature>
<keyword evidence="3" id="KW-0597">Phosphoprotein</keyword>
<protein>
    <submittedName>
        <fullName evidence="15">Zinc finger protein Rlf-like</fullName>
    </submittedName>
</protein>
<evidence type="ECO:0000256" key="7">
    <source>
        <dbReference type="ARBA" id="ARBA00022833"/>
    </source>
</evidence>
<dbReference type="CTD" id="6018"/>
<evidence type="ECO:0000256" key="4">
    <source>
        <dbReference type="ARBA" id="ARBA00022723"/>
    </source>
</evidence>
<dbReference type="PANTHER" id="PTHR15507:SF18">
    <property type="entry name" value="ZINC FINGER PROTEIN RLF"/>
    <property type="match status" value="1"/>
</dbReference>
<proteinExistence type="inferred from homology"/>
<evidence type="ECO:0000256" key="6">
    <source>
        <dbReference type="ARBA" id="ARBA00022771"/>
    </source>
</evidence>
<dbReference type="GO" id="GO:0000981">
    <property type="term" value="F:DNA-binding transcription factor activity, RNA polymerase II-specific"/>
    <property type="evidence" value="ECO:0007669"/>
    <property type="project" value="TreeGrafter"/>
</dbReference>
<feature type="region of interest" description="Disordered" evidence="13">
    <location>
        <begin position="1212"/>
        <end position="1247"/>
    </location>
</feature>
<keyword evidence="7" id="KW-0862">Zinc</keyword>
<evidence type="ECO:0000256" key="8">
    <source>
        <dbReference type="ARBA" id="ARBA00023015"/>
    </source>
</evidence>
<sequence>MADSDVEPEPDWSNRPSNTAEDTLVAMECLLTTLRALEATLRQQDILEISSTEYCDNFCQALMDYAGSRNSVEHGLPLLEVYCLAINCFAAARPHLTADSDTVALVLKRLALSCFELLLSVPENEIPYEAWVQFHRSVQVAHDALLEYGSIDLQALLQITGEGGAWSNPVLSALLTGHPTTAEEVDAYISLEGEGFMEMRVKHLEKVGEVAKAVVLAKACAECHLVSNQTTFRQTYVSLLCQLLPGEEAIMEISRLDCKDVLDITCNLETEGEDNTAFILCTTFLTQQLQQQSLYCSWELTLLWSKLQRRIDPSLESLLERCLQLGAIAKTVYHLLFLVRVIRTEAEELGLASSVELCVKALQLPKQEDTETRISVCKTVSCLLPDDLEVLRACQLTEFLLGLSHVAFSTLQELYLRPDQKYDQENAIIPNSLRCELLLALKAHWPFDPEFWDWKTLKHQCIMLLGLEPEPEEEEEKGRGQEEVSLEQDVKEEVETGFVDMPKEYVNGTSGSIDGHEKDEENDRDSKPPSKPDAEGTSEQGSLQKKYKFFCKICKKSVTETRILLHSKRHEENGVSTCPVCLKKFKSRKDFIPHTKLHLQMPSRSTRQKKKDKKRVDLDKEMEEDDLDDLEPGEIALDPSLMLYYQSTHDPDVLEHILEQASSAPRKPGHEDNITIEYINVHFELQNRDIYTCPATHCTKTFKHSKYLGVHLKSEDHVSDENVKHYCEMRDRREKCTYCRRHFMSAYHHRRHRRVHYGDLPYMCMVTDCGARFSTSNELVTHKQSHGFQLSYQCELKGCSLSFCDLGQVYHHEAQHFRDAAYSCTSLDCKKFYFSKKEFGRHLATHGITFSEEDFEAQRKAKRKHLDSITEEITSPKKSCDIKTVLEEVVNGENNATFSTCSASSSQICKEPKGTMASVAVCFDGKKFTCGFERCGLTFSKARDVHQHLRCVHPEHFKSENKERKNLVKEKDLKSKGLKIKTEKNNDDKNKHELAACLLMKGSSQENACPSIKNTAISPSSLDNDPLREILIGLSQLSLTLSSSTNGFCEPFHPISGSTSKISCHQGLGTRSPVVFLQKRAQPAVGKRVKLTSNTESSVAHSLPSEQHLDADQVSPFVLQASTKPYFCELNDCNFRSVTSTTLMRHYMNKHNFSEKKAKGMKILKSLTFKPFKCHLCSKCHREKTDLRVHYLQTHRLSEAVVEQMSCWSKKRVEGKPPEPTKPTVSITQPPEPTKPTVSIKQPPEPTKPIVSFTQPPEHTKLTSSFTQKSQTPTWQHPSWQQKYQKKKIMRQNIVQFAKSGDKRKKCSHAPSSVQDHFEEEEREDGGMRRGKGGIYMCKLKDCGVIFSHTSSLYRHQKKFHSQVMGHPSVLSEDPALQKFRCSYTNCNASYLLNSSLVRHTESEHPNQATSSLKRHRKSDHPNQATSSLKRHRKSEHPNQATSSLKRHRKSDHPYQATLCCKYDGCTQVFTQSSSLKKHVLSSHLNYYDSLVLRLQNTHKDTSATGCQKKLIITSTPQKDATKLPLRQSLRHCPKSPEDVKAEETSEEQEQDEDDGKNVSTEKKSRRFEDMVFRSHEEALQMCQDRSQRKAYPCMVQGCDSVVKFIRSMRRHYLTCHKLTNHVFELNEDKLVFSAEQLDELIQRNTVLSACPDMTRAPNGVLKMEYQAEPDNPGGPSVPMSLHSIEADTLDEHDPLGFKEEPPAERNVLVGADDLLYGEPSGHTEEPVTQNSQEERPRRKSSNPPALDLSPPSSLRFSVDEGFMDSSGKDGGKPTISVPLPSPQARQPLKRKNELSELLPIPKDPQPHSPPPRTFDLAAYKPMGFESSFLKFIQESTKDDVRPRASHCNSHRPEPPVVSARRRDSYRRNCSVKENSQMGLTTTRSRRARSSPLQPLPRTGEYTSVQNLRLILDKALTGCGDLAIKQLQYLRPVVVLERPRFSTSLLDLFPTKTNDKLLLDSS</sequence>
<feature type="domain" description="C2H2-type" evidence="14">
    <location>
        <begin position="1172"/>
        <end position="1200"/>
    </location>
</feature>
<keyword evidence="16" id="KW-1185">Reference proteome</keyword>
<feature type="domain" description="C2H2-type" evidence="14">
    <location>
        <begin position="762"/>
        <end position="786"/>
    </location>
</feature>
<evidence type="ECO:0000256" key="2">
    <source>
        <dbReference type="ARBA" id="ARBA00006991"/>
    </source>
</evidence>
<evidence type="ECO:0000256" key="5">
    <source>
        <dbReference type="ARBA" id="ARBA00022737"/>
    </source>
</evidence>
<accession>A0A673YQN4</accession>
<dbReference type="InterPro" id="IPR036236">
    <property type="entry name" value="Znf_C2H2_sf"/>
</dbReference>
<dbReference type="SMART" id="SM00355">
    <property type="entry name" value="ZnF_C2H2"/>
    <property type="match status" value="14"/>
</dbReference>
<feature type="region of interest" description="Disordered" evidence="13">
    <location>
        <begin position="1715"/>
        <end position="1789"/>
    </location>
</feature>
<name>A0A673YQN4_SALTR</name>
<dbReference type="Pfam" id="PF25420">
    <property type="entry name" value="zf-C2H2_ZN292"/>
    <property type="match status" value="1"/>
</dbReference>
<feature type="domain" description="C2H2-type" evidence="14">
    <location>
        <begin position="1336"/>
        <end position="1362"/>
    </location>
</feature>
<dbReference type="KEGG" id="stru:115172864"/>
<dbReference type="InterPro" id="IPR013087">
    <property type="entry name" value="Znf_C2H2_type"/>
</dbReference>
<dbReference type="GO" id="GO:0005634">
    <property type="term" value="C:nucleus"/>
    <property type="evidence" value="ECO:0007669"/>
    <property type="project" value="UniProtKB-SubCell"/>
</dbReference>
<evidence type="ECO:0000259" key="14">
    <source>
        <dbReference type="PROSITE" id="PS50157"/>
    </source>
</evidence>
<feature type="domain" description="C2H2-type" evidence="14">
    <location>
        <begin position="928"/>
        <end position="953"/>
    </location>
</feature>